<feature type="domain" description="GBF-interacting protein 1 N-terminal" evidence="2">
    <location>
        <begin position="16"/>
        <end position="59"/>
    </location>
</feature>
<feature type="compositionally biased region" description="Polar residues" evidence="1">
    <location>
        <begin position="179"/>
        <end position="200"/>
    </location>
</feature>
<dbReference type="Proteomes" id="UP000006882">
    <property type="component" value="Chromosome G3"/>
</dbReference>
<accession>A0A251Q1J1</accession>
<dbReference type="Gramene" id="ONI17681">
    <property type="protein sequence ID" value="ONI17681"/>
    <property type="gene ID" value="PRUPE_3G173800"/>
</dbReference>
<feature type="region of interest" description="Disordered" evidence="1">
    <location>
        <begin position="87"/>
        <end position="130"/>
    </location>
</feature>
<proteinExistence type="predicted"/>
<organism evidence="3 4">
    <name type="scientific">Prunus persica</name>
    <name type="common">Peach</name>
    <name type="synonym">Amygdalus persica</name>
    <dbReference type="NCBI Taxonomy" id="3760"/>
    <lineage>
        <taxon>Eukaryota</taxon>
        <taxon>Viridiplantae</taxon>
        <taxon>Streptophyta</taxon>
        <taxon>Embryophyta</taxon>
        <taxon>Tracheophyta</taxon>
        <taxon>Spermatophyta</taxon>
        <taxon>Magnoliopsida</taxon>
        <taxon>eudicotyledons</taxon>
        <taxon>Gunneridae</taxon>
        <taxon>Pentapetalae</taxon>
        <taxon>rosids</taxon>
        <taxon>fabids</taxon>
        <taxon>Rosales</taxon>
        <taxon>Rosaceae</taxon>
        <taxon>Amygdaloideae</taxon>
        <taxon>Amygdaleae</taxon>
        <taxon>Prunus</taxon>
    </lineage>
</organism>
<dbReference type="STRING" id="3760.A0A251Q1J1"/>
<dbReference type="PANTHER" id="PTHR46445:SF7">
    <property type="entry name" value="GBF-INTERACTING PROTEIN 1 N-TERMINAL DOMAIN-CONTAINING PROTEIN"/>
    <property type="match status" value="1"/>
</dbReference>
<name>A0A251Q1J1_PRUPE</name>
<dbReference type="InterPro" id="IPR009719">
    <property type="entry name" value="GIP1_N"/>
</dbReference>
<keyword evidence="4" id="KW-1185">Reference proteome</keyword>
<evidence type="ECO:0000259" key="2">
    <source>
        <dbReference type="Pfam" id="PF06972"/>
    </source>
</evidence>
<feature type="region of interest" description="Disordered" evidence="1">
    <location>
        <begin position="565"/>
        <end position="587"/>
    </location>
</feature>
<dbReference type="InterPro" id="IPR009060">
    <property type="entry name" value="UBA-like_sf"/>
</dbReference>
<protein>
    <recommendedName>
        <fullName evidence="2">GBF-interacting protein 1 N-terminal domain-containing protein</fullName>
    </recommendedName>
</protein>
<evidence type="ECO:0000313" key="4">
    <source>
        <dbReference type="Proteomes" id="UP000006882"/>
    </source>
</evidence>
<feature type="compositionally biased region" description="Basic and acidic residues" evidence="1">
    <location>
        <begin position="87"/>
        <end position="103"/>
    </location>
</feature>
<dbReference type="PANTHER" id="PTHR46445">
    <property type="entry name" value="RNA POLYMERASE II DEGRADATION FACTOR-LIKE PROTEIN (DUF1296)"/>
    <property type="match status" value="1"/>
</dbReference>
<reference evidence="3 4" key="1">
    <citation type="journal article" date="2013" name="Nat. Genet.">
        <title>The high-quality draft genome of peach (Prunus persica) identifies unique patterns of genetic diversity, domestication and genome evolution.</title>
        <authorList>
            <consortium name="International Peach Genome Initiative"/>
            <person name="Verde I."/>
            <person name="Abbott A.G."/>
            <person name="Scalabrin S."/>
            <person name="Jung S."/>
            <person name="Shu S."/>
            <person name="Marroni F."/>
            <person name="Zhebentyayeva T."/>
            <person name="Dettori M.T."/>
            <person name="Grimwood J."/>
            <person name="Cattonaro F."/>
            <person name="Zuccolo A."/>
            <person name="Rossini L."/>
            <person name="Jenkins J."/>
            <person name="Vendramin E."/>
            <person name="Meisel L.A."/>
            <person name="Decroocq V."/>
            <person name="Sosinski B."/>
            <person name="Prochnik S."/>
            <person name="Mitros T."/>
            <person name="Policriti A."/>
            <person name="Cipriani G."/>
            <person name="Dondini L."/>
            <person name="Ficklin S."/>
            <person name="Goodstein D.M."/>
            <person name="Xuan P."/>
            <person name="Del Fabbro C."/>
            <person name="Aramini V."/>
            <person name="Copetti D."/>
            <person name="Gonzalez S."/>
            <person name="Horner D.S."/>
            <person name="Falchi R."/>
            <person name="Lucas S."/>
            <person name="Mica E."/>
            <person name="Maldonado J."/>
            <person name="Lazzari B."/>
            <person name="Bielenberg D."/>
            <person name="Pirona R."/>
            <person name="Miculan M."/>
            <person name="Barakat A."/>
            <person name="Testolin R."/>
            <person name="Stella A."/>
            <person name="Tartarini S."/>
            <person name="Tonutti P."/>
            <person name="Arus P."/>
            <person name="Orellana A."/>
            <person name="Wells C."/>
            <person name="Main D."/>
            <person name="Vizzotto G."/>
            <person name="Silva H."/>
            <person name="Salamini F."/>
            <person name="Schmutz J."/>
            <person name="Morgante M."/>
            <person name="Rokhsar D.S."/>
        </authorList>
    </citation>
    <scope>NUCLEOTIDE SEQUENCE [LARGE SCALE GENOMIC DNA]</scope>
    <source>
        <strain evidence="4">cv. Nemared</strain>
    </source>
</reference>
<sequence>MGSETKNGAAAPLSPGMKKMVQSLKEIVNCPEPEIYSVLKDCNMDPNEAVQRLLSLETLGGDRKVQSFECRGPCGTAVIDTFHEVKSKRERRKEMKETQDSKLRVHSSGSNRGVRGSSERNGGWCGSTQTSSNELGQAACKGQNGFVAPSASHFTGGTMSQQPSSHSDSLSTSIGSGDGATSASVQPSPGNQSTSFGTSSGHLSMAEIVKMGRPPSKGSHISSDTSSHQDAFATNLCNCRVESSQTSAFMEPEMHRHRCMHSQNPSRVSEMIHKPGDTSGQNAFHDEWPVIEQPTAASRPSVSSANVEIHANESNLYINDSNMPRDCQSHKVQVSEGNYSSQNLSSDHNAYAFASSRQKMVDASGGRSYCVDDLSSNSSSYDSHRSAYENGEGTGFGSNVSYPNHSVSNDVAVAASSATMNMQQLNLGKEEPTENCAVVLPNNLQELAADCSHLSFGTFRSGPSSAFSRSPSNSLKNDLGGFSAGINVSSGGHLDTRHESFNSGYNHDELLGSLYDTGRATRDAKHSDLPQPELIKHDILEPTPGHKDISASSLRDFDSENIQRASSGSSFARADPKFRNIPPHQNDMAYSDSMRSDLLESYSQLLVTPSVPSRHSSAISSVNNPTISVSEALRPGSIPLSEASSVLPQHLTSRSYSQPALSYEQLANIMGYPSMTQSYSPAPSTLQQAYLGGSAFQQSVAGMDYNFPQYRSGASVSRLPPSAAAVGGHGNFGASNNVHGSFLQNASAAPISMSDYDDALRARYKDGSHLTPLHQSSRTLSSIPDSVYNTLLRQNQQNAGYQQGQAGQMPSQLQHYGSPGYPDFYPSQMGITQEHHRQSVNDLSLAGIQDLSPQQLHQIWQRTY</sequence>
<gene>
    <name evidence="3" type="ORF">PRUPE_3G173800</name>
</gene>
<feature type="region of interest" description="Disordered" evidence="1">
    <location>
        <begin position="151"/>
        <end position="200"/>
    </location>
</feature>
<evidence type="ECO:0000313" key="3">
    <source>
        <dbReference type="EMBL" id="ONI17681.1"/>
    </source>
</evidence>
<feature type="compositionally biased region" description="Low complexity" evidence="1">
    <location>
        <begin position="160"/>
        <end position="175"/>
    </location>
</feature>
<feature type="compositionally biased region" description="Low complexity" evidence="1">
    <location>
        <begin position="106"/>
        <end position="122"/>
    </location>
</feature>
<dbReference type="SUPFAM" id="SSF46934">
    <property type="entry name" value="UBA-like"/>
    <property type="match status" value="1"/>
</dbReference>
<dbReference type="AlphaFoldDB" id="A0A251Q1J1"/>
<evidence type="ECO:0000256" key="1">
    <source>
        <dbReference type="SAM" id="MobiDB-lite"/>
    </source>
</evidence>
<dbReference type="Pfam" id="PF06972">
    <property type="entry name" value="GIP1_N"/>
    <property type="match status" value="1"/>
</dbReference>
<dbReference type="EMBL" id="CM007653">
    <property type="protein sequence ID" value="ONI17681.1"/>
    <property type="molecule type" value="Genomic_DNA"/>
</dbReference>